<dbReference type="PANTHER" id="PTHR30146:SF148">
    <property type="entry name" value="HTH-TYPE TRANSCRIPTIONAL REPRESSOR PURR-RELATED"/>
    <property type="match status" value="1"/>
</dbReference>
<dbReference type="InterPro" id="IPR028082">
    <property type="entry name" value="Peripla_BP_I"/>
</dbReference>
<dbReference type="Gene3D" id="3.40.50.2300">
    <property type="match status" value="2"/>
</dbReference>
<reference evidence="6" key="1">
    <citation type="submission" date="2023-09" db="EMBL/GenBank/DDBJ databases">
        <title>30 novel species of actinomycetes from the DSMZ collection.</title>
        <authorList>
            <person name="Nouioui I."/>
        </authorList>
    </citation>
    <scope>NUCLEOTIDE SEQUENCE</scope>
    <source>
        <strain evidence="6">DSM 115977</strain>
    </source>
</reference>
<dbReference type="Pfam" id="PF13377">
    <property type="entry name" value="Peripla_BP_3"/>
    <property type="match status" value="1"/>
</dbReference>
<protein>
    <submittedName>
        <fullName evidence="6">LacI family DNA-binding transcriptional regulator</fullName>
    </submittedName>
</protein>
<keyword evidence="3 6" id="KW-0238">DNA-binding</keyword>
<accession>A0ABU2X048</accession>
<dbReference type="GO" id="GO:0003677">
    <property type="term" value="F:DNA binding"/>
    <property type="evidence" value="ECO:0007669"/>
    <property type="project" value="UniProtKB-KW"/>
</dbReference>
<dbReference type="PROSITE" id="PS50932">
    <property type="entry name" value="HTH_LACI_2"/>
    <property type="match status" value="1"/>
</dbReference>
<evidence type="ECO:0000256" key="4">
    <source>
        <dbReference type="ARBA" id="ARBA00023163"/>
    </source>
</evidence>
<dbReference type="Pfam" id="PF00356">
    <property type="entry name" value="LacI"/>
    <property type="match status" value="1"/>
</dbReference>
<dbReference type="Proteomes" id="UP001180973">
    <property type="component" value="Unassembled WGS sequence"/>
</dbReference>
<evidence type="ECO:0000256" key="1">
    <source>
        <dbReference type="ARBA" id="ARBA00022491"/>
    </source>
</evidence>
<keyword evidence="2" id="KW-0805">Transcription regulation</keyword>
<dbReference type="InterPro" id="IPR046335">
    <property type="entry name" value="LacI/GalR-like_sensor"/>
</dbReference>
<organism evidence="6 7">
    <name type="scientific">Micromonospora reichwaldensis</name>
    <dbReference type="NCBI Taxonomy" id="3075516"/>
    <lineage>
        <taxon>Bacteria</taxon>
        <taxon>Bacillati</taxon>
        <taxon>Actinomycetota</taxon>
        <taxon>Actinomycetes</taxon>
        <taxon>Micromonosporales</taxon>
        <taxon>Micromonosporaceae</taxon>
        <taxon>Micromonospora</taxon>
    </lineage>
</organism>
<dbReference type="SUPFAM" id="SSF47413">
    <property type="entry name" value="lambda repressor-like DNA-binding domains"/>
    <property type="match status" value="1"/>
</dbReference>
<evidence type="ECO:0000313" key="6">
    <source>
        <dbReference type="EMBL" id="MDT0530824.1"/>
    </source>
</evidence>
<dbReference type="CDD" id="cd01392">
    <property type="entry name" value="HTH_LacI"/>
    <property type="match status" value="1"/>
</dbReference>
<evidence type="ECO:0000256" key="3">
    <source>
        <dbReference type="ARBA" id="ARBA00023125"/>
    </source>
</evidence>
<sequence length="360" mass="38906">MLRRWPISVSAGRGRLTQHEIARMAGVSQTTVSLVLNDRTEAAWRIAPETRERVLRVIRETGYVADPLARRLLQQHNQILGVFTYESVFPSTSANFYHPFMSGIEACAENIGCDLLLFTSAPVSGGSRRIFHDNNRIRLADGCVLLGREIPRDELARMVAGDMPFVSVGRRDDAHLPSGAGGPVPYVGADYARATAALVHRAVDLGHRALAYVGAGTGAESATDRLAGFTAAVRETGVDGRHEPVGDRTTAELLDALRAARVTAVFCEELVEAVAVAEAARARGMSVPGDLSLVALGDPTRQAETDLDFTGFHIARREMGWQAIEVLDDILHGRDSDHQRLLPCTLVEGETLGPPVTGRT</sequence>
<dbReference type="Gene3D" id="1.10.260.40">
    <property type="entry name" value="lambda repressor-like DNA-binding domains"/>
    <property type="match status" value="1"/>
</dbReference>
<dbReference type="InterPro" id="IPR000843">
    <property type="entry name" value="HTH_LacI"/>
</dbReference>
<dbReference type="InterPro" id="IPR010982">
    <property type="entry name" value="Lambda_DNA-bd_dom_sf"/>
</dbReference>
<gene>
    <name evidence="6" type="ORF">RM555_17665</name>
</gene>
<feature type="domain" description="HTH lacI-type" evidence="5">
    <location>
        <begin position="16"/>
        <end position="74"/>
    </location>
</feature>
<name>A0ABU2X048_9ACTN</name>
<proteinExistence type="predicted"/>
<dbReference type="SUPFAM" id="SSF53822">
    <property type="entry name" value="Periplasmic binding protein-like I"/>
    <property type="match status" value="1"/>
</dbReference>
<keyword evidence="1" id="KW-0678">Repressor</keyword>
<keyword evidence="4" id="KW-0804">Transcription</keyword>
<dbReference type="CDD" id="cd06267">
    <property type="entry name" value="PBP1_LacI_sugar_binding-like"/>
    <property type="match status" value="1"/>
</dbReference>
<comment type="caution">
    <text evidence="6">The sequence shown here is derived from an EMBL/GenBank/DDBJ whole genome shotgun (WGS) entry which is preliminary data.</text>
</comment>
<evidence type="ECO:0000256" key="2">
    <source>
        <dbReference type="ARBA" id="ARBA00023015"/>
    </source>
</evidence>
<dbReference type="SMART" id="SM00354">
    <property type="entry name" value="HTH_LACI"/>
    <property type="match status" value="1"/>
</dbReference>
<dbReference type="PANTHER" id="PTHR30146">
    <property type="entry name" value="LACI-RELATED TRANSCRIPTIONAL REPRESSOR"/>
    <property type="match status" value="1"/>
</dbReference>
<evidence type="ECO:0000313" key="7">
    <source>
        <dbReference type="Proteomes" id="UP001180973"/>
    </source>
</evidence>
<dbReference type="EMBL" id="JAVRFL010000019">
    <property type="protein sequence ID" value="MDT0530824.1"/>
    <property type="molecule type" value="Genomic_DNA"/>
</dbReference>
<evidence type="ECO:0000259" key="5">
    <source>
        <dbReference type="PROSITE" id="PS50932"/>
    </source>
</evidence>
<dbReference type="RefSeq" id="WP_311412784.1">
    <property type="nucleotide sequence ID" value="NZ_JAVRFL010000019.1"/>
</dbReference>
<keyword evidence="7" id="KW-1185">Reference proteome</keyword>